<name>A0A840XZD3_9PROT</name>
<dbReference type="Proteomes" id="UP000580654">
    <property type="component" value="Unassembled WGS sequence"/>
</dbReference>
<accession>A0A840XZD3</accession>
<sequence>MPALDVDKATWPSLRVAILDGAFTAERCREWPNLHGMRHEVLARSLGQQGFVVLPRRGVVERSLGWLTHCDGLLRDRAGRLDVAAARIARTDVLAATKALVNPARTPSNKL</sequence>
<comment type="caution">
    <text evidence="1">The sequence shown here is derived from an EMBL/GenBank/DDBJ whole genome shotgun (WGS) entry which is preliminary data.</text>
</comment>
<proteinExistence type="predicted"/>
<gene>
    <name evidence="1" type="ORF">FHS87_001872</name>
</gene>
<dbReference type="PANTHER" id="PTHR30007:SF0">
    <property type="entry name" value="TRANSPOSASE"/>
    <property type="match status" value="1"/>
</dbReference>
<protein>
    <submittedName>
        <fullName evidence="1">Putative transposase</fullName>
    </submittedName>
</protein>
<dbReference type="RefSeq" id="WP_246418273.1">
    <property type="nucleotide sequence ID" value="NZ_JACIJD010000007.1"/>
</dbReference>
<keyword evidence="2" id="KW-1185">Reference proteome</keyword>
<dbReference type="PANTHER" id="PTHR30007">
    <property type="entry name" value="PHP DOMAIN PROTEIN"/>
    <property type="match status" value="1"/>
</dbReference>
<dbReference type="AlphaFoldDB" id="A0A840XZD3"/>
<evidence type="ECO:0000313" key="2">
    <source>
        <dbReference type="Proteomes" id="UP000580654"/>
    </source>
</evidence>
<evidence type="ECO:0000313" key="1">
    <source>
        <dbReference type="EMBL" id="MBB5693835.1"/>
    </source>
</evidence>
<organism evidence="1 2">
    <name type="scientific">Muricoccus pecuniae</name>
    <dbReference type="NCBI Taxonomy" id="693023"/>
    <lineage>
        <taxon>Bacteria</taxon>
        <taxon>Pseudomonadati</taxon>
        <taxon>Pseudomonadota</taxon>
        <taxon>Alphaproteobacteria</taxon>
        <taxon>Acetobacterales</taxon>
        <taxon>Roseomonadaceae</taxon>
        <taxon>Muricoccus</taxon>
    </lineage>
</organism>
<dbReference type="EMBL" id="JACIJD010000007">
    <property type="protein sequence ID" value="MBB5693835.1"/>
    <property type="molecule type" value="Genomic_DNA"/>
</dbReference>
<reference evidence="1 2" key="1">
    <citation type="submission" date="2020-08" db="EMBL/GenBank/DDBJ databases">
        <title>Genomic Encyclopedia of Type Strains, Phase IV (KMG-IV): sequencing the most valuable type-strain genomes for metagenomic binning, comparative biology and taxonomic classification.</title>
        <authorList>
            <person name="Goeker M."/>
        </authorList>
    </citation>
    <scope>NUCLEOTIDE SEQUENCE [LARGE SCALE GENOMIC DNA]</scope>
    <source>
        <strain evidence="1 2">DSM 25622</strain>
    </source>
</reference>